<evidence type="ECO:0000313" key="3">
    <source>
        <dbReference type="Proteomes" id="UP000186955"/>
    </source>
</evidence>
<proteinExistence type="predicted"/>
<dbReference type="EMBL" id="MNBE01000601">
    <property type="protein sequence ID" value="OKP06047.1"/>
    <property type="molecule type" value="Genomic_DNA"/>
</dbReference>
<reference evidence="2 3" key="1">
    <citation type="submission" date="2016-10" db="EMBL/GenBank/DDBJ databases">
        <title>Genome sequence of the ascomycete fungus Penicillium subrubescens.</title>
        <authorList>
            <person name="De Vries R.P."/>
            <person name="Peng M."/>
            <person name="Dilokpimol A."/>
            <person name="Hilden K."/>
            <person name="Makela M.R."/>
            <person name="Grigoriev I."/>
            <person name="Riley R."/>
            <person name="Granchi Z."/>
        </authorList>
    </citation>
    <scope>NUCLEOTIDE SEQUENCE [LARGE SCALE GENOMIC DNA]</scope>
    <source>
        <strain evidence="2 3">CBS 132785</strain>
    </source>
</reference>
<evidence type="ECO:0000256" key="1">
    <source>
        <dbReference type="SAM" id="MobiDB-lite"/>
    </source>
</evidence>
<gene>
    <name evidence="2" type="ORF">PENSUB_6533</name>
</gene>
<organism evidence="2 3">
    <name type="scientific">Penicillium subrubescens</name>
    <dbReference type="NCBI Taxonomy" id="1316194"/>
    <lineage>
        <taxon>Eukaryota</taxon>
        <taxon>Fungi</taxon>
        <taxon>Dikarya</taxon>
        <taxon>Ascomycota</taxon>
        <taxon>Pezizomycotina</taxon>
        <taxon>Eurotiomycetes</taxon>
        <taxon>Eurotiomycetidae</taxon>
        <taxon>Eurotiales</taxon>
        <taxon>Aspergillaceae</taxon>
        <taxon>Penicillium</taxon>
    </lineage>
</organism>
<feature type="compositionally biased region" description="Basic and acidic residues" evidence="1">
    <location>
        <begin position="8"/>
        <end position="22"/>
    </location>
</feature>
<sequence length="86" mass="9865">MSLSKSGRSREQPPQFEDRSNNDRNPGSSQYERRSHSTLGGIYLNLDVASGPKSEVCRFQVDGSKEPSEEFLRRDLRKNLSEESFR</sequence>
<accession>A0A1Q5U0P2</accession>
<dbReference type="Proteomes" id="UP000186955">
    <property type="component" value="Unassembled WGS sequence"/>
</dbReference>
<dbReference type="AlphaFoldDB" id="A0A1Q5U0P2"/>
<evidence type="ECO:0000313" key="2">
    <source>
        <dbReference type="EMBL" id="OKP06047.1"/>
    </source>
</evidence>
<comment type="caution">
    <text evidence="2">The sequence shown here is derived from an EMBL/GenBank/DDBJ whole genome shotgun (WGS) entry which is preliminary data.</text>
</comment>
<name>A0A1Q5U0P2_9EURO</name>
<feature type="region of interest" description="Disordered" evidence="1">
    <location>
        <begin position="1"/>
        <end position="36"/>
    </location>
</feature>
<keyword evidence="3" id="KW-1185">Reference proteome</keyword>
<protein>
    <submittedName>
        <fullName evidence="2">Uncharacterized protein</fullName>
    </submittedName>
</protein>